<accession>H7EK03</accession>
<dbReference type="RefSeq" id="WP_002703776.1">
    <property type="nucleotide sequence ID" value="NZ_AGRW01000043.1"/>
</dbReference>
<dbReference type="eggNOG" id="COG1463">
    <property type="taxonomic scope" value="Bacteria"/>
</dbReference>
<dbReference type="Proteomes" id="UP000003571">
    <property type="component" value="Unassembled WGS sequence"/>
</dbReference>
<proteinExistence type="predicted"/>
<dbReference type="AlphaFoldDB" id="H7EK03"/>
<protein>
    <submittedName>
        <fullName evidence="4">Mammalian cell entry related domain protein</fullName>
    </submittedName>
</protein>
<dbReference type="STRING" id="907348.TresaDRAFT_1426"/>
<feature type="domain" description="Mce/MlaD" evidence="3">
    <location>
        <begin position="40"/>
        <end position="113"/>
    </location>
</feature>
<evidence type="ECO:0000313" key="4">
    <source>
        <dbReference type="EMBL" id="EIC02090.1"/>
    </source>
</evidence>
<comment type="caution">
    <text evidence="4">The sequence shown here is derived from an EMBL/GenBank/DDBJ whole genome shotgun (WGS) entry which is preliminary data.</text>
</comment>
<feature type="compositionally biased region" description="Polar residues" evidence="1">
    <location>
        <begin position="316"/>
        <end position="327"/>
    </location>
</feature>
<dbReference type="PANTHER" id="PTHR33371:SF4">
    <property type="entry name" value="INTERMEMBRANE PHOSPHOLIPID TRANSPORT SYSTEM BINDING PROTEIN MLAD"/>
    <property type="match status" value="1"/>
</dbReference>
<dbReference type="PATRIC" id="fig|907348.3.peg.1205"/>
<sequence>MKFKIKYADQIVGLFSLAAIACLIILIFAIGAKQSWFTKKNYYYTVLDSGSGIFVGMDLTYKGFSIGKVKSVSLEGEFVRVDYYVLEDYFNYVREHSIVEFSSSPIGLGSSFVLYPGTGRTIVPSGSELFRKDSVPAQELIADGLVVVGESSDSISVLLAKVSTLLDNVNVLVGAVDDALLGVGDSPFTEIIANINSLTAMLSDKDSGVVPGALGPQLTLELVGLLENVNTLLSGSNGGAVPNLLGKDISRQVTSILTSLAPIAKNADKLVDNAVPEVSEMLVQVNALLLQVQDLVKGVSNNPLIRGGIPDRKNAGASSVQSRGTDF</sequence>
<keyword evidence="2" id="KW-0472">Membrane</keyword>
<dbReference type="PANTHER" id="PTHR33371">
    <property type="entry name" value="INTERMEMBRANE PHOSPHOLIPID TRANSPORT SYSTEM BINDING PROTEIN MLAD-RELATED"/>
    <property type="match status" value="1"/>
</dbReference>
<evidence type="ECO:0000313" key="5">
    <source>
        <dbReference type="Proteomes" id="UP000003571"/>
    </source>
</evidence>
<evidence type="ECO:0000256" key="2">
    <source>
        <dbReference type="SAM" id="Phobius"/>
    </source>
</evidence>
<evidence type="ECO:0000259" key="3">
    <source>
        <dbReference type="Pfam" id="PF02470"/>
    </source>
</evidence>
<keyword evidence="2" id="KW-0812">Transmembrane</keyword>
<keyword evidence="2" id="KW-1133">Transmembrane helix</keyword>
<dbReference type="OrthoDB" id="367343at2"/>
<reference evidence="4 5" key="1">
    <citation type="submission" date="2011-09" db="EMBL/GenBank/DDBJ databases">
        <title>The draft genome of Treponema saccharophilum DSM 2985.</title>
        <authorList>
            <consortium name="US DOE Joint Genome Institute (JGI-PGF)"/>
            <person name="Lucas S."/>
            <person name="Copeland A."/>
            <person name="Lapidus A."/>
            <person name="Glavina del Rio T."/>
            <person name="Dalin E."/>
            <person name="Tice H."/>
            <person name="Bruce D."/>
            <person name="Goodwin L."/>
            <person name="Pitluck S."/>
            <person name="Peters L."/>
            <person name="Kyrpides N."/>
            <person name="Mavromatis K."/>
            <person name="Ivanova N."/>
            <person name="Markowitz V."/>
            <person name="Cheng J.-F."/>
            <person name="Hugenholtz P."/>
            <person name="Woyke T."/>
            <person name="Wu D."/>
            <person name="Gronow S."/>
            <person name="Wellnitz S."/>
            <person name="Brambilla E."/>
            <person name="Klenk H.-P."/>
            <person name="Eisen J.A."/>
        </authorList>
    </citation>
    <scope>NUCLEOTIDE SEQUENCE [LARGE SCALE GENOMIC DNA]</scope>
    <source>
        <strain evidence="4 5">DSM 2985</strain>
    </source>
</reference>
<dbReference type="EMBL" id="AGRW01000043">
    <property type="protein sequence ID" value="EIC02090.1"/>
    <property type="molecule type" value="Genomic_DNA"/>
</dbReference>
<dbReference type="InterPro" id="IPR003399">
    <property type="entry name" value="Mce/MlaD"/>
</dbReference>
<dbReference type="PROSITE" id="PS51257">
    <property type="entry name" value="PROKAR_LIPOPROTEIN"/>
    <property type="match status" value="1"/>
</dbReference>
<feature type="region of interest" description="Disordered" evidence="1">
    <location>
        <begin position="307"/>
        <end position="327"/>
    </location>
</feature>
<dbReference type="InterPro" id="IPR052336">
    <property type="entry name" value="MlaD_Phospholipid_Transporter"/>
</dbReference>
<gene>
    <name evidence="4" type="ORF">TresaDRAFT_1426</name>
</gene>
<feature type="transmembrane region" description="Helical" evidence="2">
    <location>
        <begin position="12"/>
        <end position="30"/>
    </location>
</feature>
<dbReference type="Pfam" id="PF02470">
    <property type="entry name" value="MlaD"/>
    <property type="match status" value="1"/>
</dbReference>
<organism evidence="4 5">
    <name type="scientific">Treponema saccharophilum DSM 2985</name>
    <dbReference type="NCBI Taxonomy" id="907348"/>
    <lineage>
        <taxon>Bacteria</taxon>
        <taxon>Pseudomonadati</taxon>
        <taxon>Spirochaetota</taxon>
        <taxon>Spirochaetia</taxon>
        <taxon>Spirochaetales</taxon>
        <taxon>Treponemataceae</taxon>
        <taxon>Treponema</taxon>
    </lineage>
</organism>
<name>H7EK03_9SPIR</name>
<evidence type="ECO:0000256" key="1">
    <source>
        <dbReference type="SAM" id="MobiDB-lite"/>
    </source>
</evidence>
<keyword evidence="5" id="KW-1185">Reference proteome</keyword>